<dbReference type="EC" id="2.7.13.3" evidence="2"/>
<dbReference type="InterPro" id="IPR036097">
    <property type="entry name" value="HisK_dim/P_sf"/>
</dbReference>
<keyword evidence="6" id="KW-0902">Two-component regulatory system</keyword>
<sequence>MFHNARIKLTFWYLLIIMTVSVAFSAVILSFTTREVHRFALEQRRSIQQRLENDEFFFKNRPRAMVHIIEIEDDELIKEVQSRTLFSLSIVNGIILVVAGGLGYVLAGKTLRPIKEMVDEQNRFISDASHELKTPLTSLKTTFEVFLRGKHQKIHEAQTLIQESILDVNKLQHLSESLLSLAQFQAPNGRKAFAQVKIKNTIVSAIKQVKILAESKKIVFHKNLADLSTLADQYRLEEVWLILLDNAIKYSPEKSTITISLQKSRACAEIRIEDQGIGISKNDVAHIFDRFYRADSARCNQKNNGFGLGLAIAKKIVEDHHGTIHVEPAEKNGSTFIVKLPLK</sequence>
<dbReference type="FunFam" id="3.30.565.10:FF:000006">
    <property type="entry name" value="Sensor histidine kinase WalK"/>
    <property type="match status" value="1"/>
</dbReference>
<organism evidence="9 10">
    <name type="scientific">Candidatus Roizmanbacteria bacterium CG10_big_fil_rev_8_21_14_0_10_39_12</name>
    <dbReference type="NCBI Taxonomy" id="1974852"/>
    <lineage>
        <taxon>Bacteria</taxon>
        <taxon>Candidatus Roizmaniibacteriota</taxon>
    </lineage>
</organism>
<evidence type="ECO:0000256" key="3">
    <source>
        <dbReference type="ARBA" id="ARBA00022553"/>
    </source>
</evidence>
<dbReference type="GO" id="GO:0005886">
    <property type="term" value="C:plasma membrane"/>
    <property type="evidence" value="ECO:0007669"/>
    <property type="project" value="TreeGrafter"/>
</dbReference>
<dbReference type="Proteomes" id="UP000230222">
    <property type="component" value="Unassembled WGS sequence"/>
</dbReference>
<evidence type="ECO:0000256" key="2">
    <source>
        <dbReference type="ARBA" id="ARBA00012438"/>
    </source>
</evidence>
<comment type="caution">
    <text evidence="9">The sequence shown here is derived from an EMBL/GenBank/DDBJ whole genome shotgun (WGS) entry which is preliminary data.</text>
</comment>
<evidence type="ECO:0000256" key="5">
    <source>
        <dbReference type="ARBA" id="ARBA00022777"/>
    </source>
</evidence>
<dbReference type="EMBL" id="PFEC01000038">
    <property type="protein sequence ID" value="PJE61912.1"/>
    <property type="molecule type" value="Genomic_DNA"/>
</dbReference>
<protein>
    <recommendedName>
        <fullName evidence="2">histidine kinase</fullName>
        <ecNumber evidence="2">2.7.13.3</ecNumber>
    </recommendedName>
</protein>
<dbReference type="PROSITE" id="PS50109">
    <property type="entry name" value="HIS_KIN"/>
    <property type="match status" value="1"/>
</dbReference>
<dbReference type="InterPro" id="IPR003594">
    <property type="entry name" value="HATPase_dom"/>
</dbReference>
<evidence type="ECO:0000313" key="10">
    <source>
        <dbReference type="Proteomes" id="UP000230222"/>
    </source>
</evidence>
<dbReference type="AlphaFoldDB" id="A0A2M8KPR6"/>
<keyword evidence="5" id="KW-0418">Kinase</keyword>
<dbReference type="CDD" id="cd00075">
    <property type="entry name" value="HATPase"/>
    <property type="match status" value="1"/>
</dbReference>
<gene>
    <name evidence="9" type="ORF">COU87_02120</name>
</gene>
<evidence type="ECO:0000256" key="4">
    <source>
        <dbReference type="ARBA" id="ARBA00022679"/>
    </source>
</evidence>
<evidence type="ECO:0000256" key="1">
    <source>
        <dbReference type="ARBA" id="ARBA00000085"/>
    </source>
</evidence>
<dbReference type="Pfam" id="PF00512">
    <property type="entry name" value="HisKA"/>
    <property type="match status" value="1"/>
</dbReference>
<dbReference type="InterPro" id="IPR005467">
    <property type="entry name" value="His_kinase_dom"/>
</dbReference>
<dbReference type="GO" id="GO:0000155">
    <property type="term" value="F:phosphorelay sensor kinase activity"/>
    <property type="evidence" value="ECO:0007669"/>
    <property type="project" value="InterPro"/>
</dbReference>
<dbReference type="SUPFAM" id="SSF47384">
    <property type="entry name" value="Homodimeric domain of signal transducing histidine kinase"/>
    <property type="match status" value="1"/>
</dbReference>
<dbReference type="InterPro" id="IPR004358">
    <property type="entry name" value="Sig_transdc_His_kin-like_C"/>
</dbReference>
<evidence type="ECO:0000259" key="8">
    <source>
        <dbReference type="PROSITE" id="PS50109"/>
    </source>
</evidence>
<feature type="transmembrane region" description="Helical" evidence="7">
    <location>
        <begin position="12"/>
        <end position="31"/>
    </location>
</feature>
<dbReference type="InterPro" id="IPR003661">
    <property type="entry name" value="HisK_dim/P_dom"/>
</dbReference>
<name>A0A2M8KPR6_9BACT</name>
<keyword evidence="3" id="KW-0597">Phosphoprotein</keyword>
<dbReference type="Pfam" id="PF02518">
    <property type="entry name" value="HATPase_c"/>
    <property type="match status" value="1"/>
</dbReference>
<dbReference type="PRINTS" id="PR00344">
    <property type="entry name" value="BCTRLSENSOR"/>
</dbReference>
<keyword evidence="7" id="KW-0812">Transmembrane</keyword>
<keyword evidence="7" id="KW-1133">Transmembrane helix</keyword>
<dbReference type="CDD" id="cd00082">
    <property type="entry name" value="HisKA"/>
    <property type="match status" value="1"/>
</dbReference>
<dbReference type="Gene3D" id="3.30.565.10">
    <property type="entry name" value="Histidine kinase-like ATPase, C-terminal domain"/>
    <property type="match status" value="1"/>
</dbReference>
<accession>A0A2M8KPR6</accession>
<dbReference type="SUPFAM" id="SSF55874">
    <property type="entry name" value="ATPase domain of HSP90 chaperone/DNA topoisomerase II/histidine kinase"/>
    <property type="match status" value="1"/>
</dbReference>
<keyword evidence="4" id="KW-0808">Transferase</keyword>
<reference evidence="10" key="1">
    <citation type="submission" date="2017-09" db="EMBL/GenBank/DDBJ databases">
        <title>Depth-based differentiation of microbial function through sediment-hosted aquifers and enrichment of novel symbionts in the deep terrestrial subsurface.</title>
        <authorList>
            <person name="Probst A.J."/>
            <person name="Ladd B."/>
            <person name="Jarett J.K."/>
            <person name="Geller-Mcgrath D.E."/>
            <person name="Sieber C.M.K."/>
            <person name="Emerson J.B."/>
            <person name="Anantharaman K."/>
            <person name="Thomas B.C."/>
            <person name="Malmstrom R."/>
            <person name="Stieglmeier M."/>
            <person name="Klingl A."/>
            <person name="Woyke T."/>
            <person name="Ryan C.M."/>
            <person name="Banfield J.F."/>
        </authorList>
    </citation>
    <scope>NUCLEOTIDE SEQUENCE [LARGE SCALE GENOMIC DNA]</scope>
</reference>
<dbReference type="GO" id="GO:0004721">
    <property type="term" value="F:phosphoprotein phosphatase activity"/>
    <property type="evidence" value="ECO:0007669"/>
    <property type="project" value="TreeGrafter"/>
</dbReference>
<comment type="catalytic activity">
    <reaction evidence="1">
        <text>ATP + protein L-histidine = ADP + protein N-phospho-L-histidine.</text>
        <dbReference type="EC" id="2.7.13.3"/>
    </reaction>
</comment>
<feature type="domain" description="Histidine kinase" evidence="8">
    <location>
        <begin position="127"/>
        <end position="343"/>
    </location>
</feature>
<evidence type="ECO:0000256" key="6">
    <source>
        <dbReference type="ARBA" id="ARBA00023012"/>
    </source>
</evidence>
<keyword evidence="7" id="KW-0472">Membrane</keyword>
<proteinExistence type="predicted"/>
<evidence type="ECO:0000256" key="7">
    <source>
        <dbReference type="SAM" id="Phobius"/>
    </source>
</evidence>
<dbReference type="InterPro" id="IPR050351">
    <property type="entry name" value="BphY/WalK/GraS-like"/>
</dbReference>
<dbReference type="InterPro" id="IPR036890">
    <property type="entry name" value="HATPase_C_sf"/>
</dbReference>
<evidence type="ECO:0000313" key="9">
    <source>
        <dbReference type="EMBL" id="PJE61912.1"/>
    </source>
</evidence>
<dbReference type="PANTHER" id="PTHR45453">
    <property type="entry name" value="PHOSPHATE REGULON SENSOR PROTEIN PHOR"/>
    <property type="match status" value="1"/>
</dbReference>
<dbReference type="SMART" id="SM00387">
    <property type="entry name" value="HATPase_c"/>
    <property type="match status" value="1"/>
</dbReference>
<dbReference type="Gene3D" id="1.10.287.130">
    <property type="match status" value="1"/>
</dbReference>
<dbReference type="GO" id="GO:0016036">
    <property type="term" value="P:cellular response to phosphate starvation"/>
    <property type="evidence" value="ECO:0007669"/>
    <property type="project" value="TreeGrafter"/>
</dbReference>
<dbReference type="PANTHER" id="PTHR45453:SF1">
    <property type="entry name" value="PHOSPHATE REGULON SENSOR PROTEIN PHOR"/>
    <property type="match status" value="1"/>
</dbReference>
<dbReference type="SMART" id="SM00388">
    <property type="entry name" value="HisKA"/>
    <property type="match status" value="1"/>
</dbReference>
<feature type="transmembrane region" description="Helical" evidence="7">
    <location>
        <begin position="85"/>
        <end position="107"/>
    </location>
</feature>